<reference evidence="2 3" key="1">
    <citation type="submission" date="2018-11" db="EMBL/GenBank/DDBJ databases">
        <title>Sequencing the genomes of 1000 actinobacteria strains.</title>
        <authorList>
            <person name="Klenk H.-P."/>
        </authorList>
    </citation>
    <scope>NUCLEOTIDE SEQUENCE [LARGE SCALE GENOMIC DNA]</scope>
    <source>
        <strain evidence="2 3">DSM 44348</strain>
    </source>
</reference>
<keyword evidence="3" id="KW-1185">Reference proteome</keyword>
<sequence length="275" mass="29346">MHAATCCSRGFTAGLRPVSREGICRAYERATRSGAGGHLAARQRHDCPRRRRMGPAARNAAWQCEPAWRLRANPGPAAVRTRAGKTNPRPPPVRTRAGRRCGLAPAAGADSRRPPVRTRAGRPCGPAPRRRADSRRPPVRTRAGRPCGLAPAAGADSRRPPVRTRAGRHANPRPPPVRTRARRHADSGRQAREPSLPAWEPAPTAVRTRAADRDPAPPVTRTRTAGRANPPSLHNQPPPSAQTRAGSARSNRTCNPGRACAALSTSSVTTTAITG</sequence>
<feature type="region of interest" description="Disordered" evidence="1">
    <location>
        <begin position="73"/>
        <end position="257"/>
    </location>
</feature>
<comment type="caution">
    <text evidence="2">The sequence shown here is derived from an EMBL/GenBank/DDBJ whole genome shotgun (WGS) entry which is preliminary data.</text>
</comment>
<dbReference type="Proteomes" id="UP000274843">
    <property type="component" value="Unassembled WGS sequence"/>
</dbReference>
<proteinExistence type="predicted"/>
<name>A0A3N2GQZ0_9PSEU</name>
<organism evidence="2 3">
    <name type="scientific">Amycolatopsis thermoflava</name>
    <dbReference type="NCBI Taxonomy" id="84480"/>
    <lineage>
        <taxon>Bacteria</taxon>
        <taxon>Bacillati</taxon>
        <taxon>Actinomycetota</taxon>
        <taxon>Actinomycetes</taxon>
        <taxon>Pseudonocardiales</taxon>
        <taxon>Pseudonocardiaceae</taxon>
        <taxon>Amycolatopsis</taxon>
        <taxon>Amycolatopsis methanolica group</taxon>
    </lineage>
</organism>
<gene>
    <name evidence="2" type="ORF">EDD35_1315</name>
</gene>
<evidence type="ECO:0000313" key="3">
    <source>
        <dbReference type="Proteomes" id="UP000274843"/>
    </source>
</evidence>
<feature type="compositionally biased region" description="Basic residues" evidence="1">
    <location>
        <begin position="160"/>
        <end position="171"/>
    </location>
</feature>
<evidence type="ECO:0000313" key="2">
    <source>
        <dbReference type="EMBL" id="ROS39022.1"/>
    </source>
</evidence>
<protein>
    <submittedName>
        <fullName evidence="2">Uncharacterized protein</fullName>
    </submittedName>
</protein>
<evidence type="ECO:0000256" key="1">
    <source>
        <dbReference type="SAM" id="MobiDB-lite"/>
    </source>
</evidence>
<feature type="compositionally biased region" description="Polar residues" evidence="1">
    <location>
        <begin position="241"/>
        <end position="254"/>
    </location>
</feature>
<dbReference type="AlphaFoldDB" id="A0A3N2GQZ0"/>
<dbReference type="EMBL" id="RKHY01000001">
    <property type="protein sequence ID" value="ROS39022.1"/>
    <property type="molecule type" value="Genomic_DNA"/>
</dbReference>
<accession>A0A3N2GQZ0</accession>